<dbReference type="Proteomes" id="UP001231915">
    <property type="component" value="Unassembled WGS sequence"/>
</dbReference>
<dbReference type="Pfam" id="PF00512">
    <property type="entry name" value="HisKA"/>
    <property type="match status" value="1"/>
</dbReference>
<proteinExistence type="predicted"/>
<dbReference type="PANTHER" id="PTHR45339:SF3">
    <property type="entry name" value="HISTIDINE KINASE"/>
    <property type="match status" value="1"/>
</dbReference>
<dbReference type="PROSITE" id="PS50109">
    <property type="entry name" value="HIS_KIN"/>
    <property type="match status" value="1"/>
</dbReference>
<dbReference type="SUPFAM" id="SSF52172">
    <property type="entry name" value="CheY-like"/>
    <property type="match status" value="1"/>
</dbReference>
<evidence type="ECO:0000256" key="3">
    <source>
        <dbReference type="ARBA" id="ARBA00022553"/>
    </source>
</evidence>
<feature type="domain" description="Histidine kinase" evidence="7">
    <location>
        <begin position="207"/>
        <end position="415"/>
    </location>
</feature>
<evidence type="ECO:0000256" key="6">
    <source>
        <dbReference type="SAM" id="Phobius"/>
    </source>
</evidence>
<evidence type="ECO:0000313" key="10">
    <source>
        <dbReference type="Proteomes" id="UP001231915"/>
    </source>
</evidence>
<dbReference type="SMART" id="SM00388">
    <property type="entry name" value="HisKA"/>
    <property type="match status" value="1"/>
</dbReference>
<comment type="caution">
    <text evidence="9">The sequence shown here is derived from an EMBL/GenBank/DDBJ whole genome shotgun (WGS) entry which is preliminary data.</text>
</comment>
<dbReference type="InterPro" id="IPR003594">
    <property type="entry name" value="HATPase_dom"/>
</dbReference>
<dbReference type="SUPFAM" id="SSF47384">
    <property type="entry name" value="Homodimeric domain of signal transducing histidine kinase"/>
    <property type="match status" value="1"/>
</dbReference>
<evidence type="ECO:0000256" key="5">
    <source>
        <dbReference type="SAM" id="Coils"/>
    </source>
</evidence>
<keyword evidence="6" id="KW-0812">Transmembrane</keyword>
<dbReference type="InterPro" id="IPR036097">
    <property type="entry name" value="HisK_dim/P_sf"/>
</dbReference>
<dbReference type="RefSeq" id="WP_284138137.1">
    <property type="nucleotide sequence ID" value="NZ_JASJUT010000009.1"/>
</dbReference>
<dbReference type="InterPro" id="IPR036890">
    <property type="entry name" value="HATPase_C_sf"/>
</dbReference>
<evidence type="ECO:0000256" key="2">
    <source>
        <dbReference type="ARBA" id="ARBA00012438"/>
    </source>
</evidence>
<dbReference type="InterPro" id="IPR011006">
    <property type="entry name" value="CheY-like_superfamily"/>
</dbReference>
<dbReference type="InterPro" id="IPR003661">
    <property type="entry name" value="HisK_dim/P_dom"/>
</dbReference>
<evidence type="ECO:0000259" key="8">
    <source>
        <dbReference type="PROSITE" id="PS50110"/>
    </source>
</evidence>
<name>A0ABT7EQ09_9GAMM</name>
<comment type="catalytic activity">
    <reaction evidence="1">
        <text>ATP + protein L-histidine = ADP + protein N-phospho-L-histidine.</text>
        <dbReference type="EC" id="2.7.13.3"/>
    </reaction>
</comment>
<evidence type="ECO:0000256" key="1">
    <source>
        <dbReference type="ARBA" id="ARBA00000085"/>
    </source>
</evidence>
<dbReference type="InterPro" id="IPR001789">
    <property type="entry name" value="Sig_transdc_resp-reg_receiver"/>
</dbReference>
<dbReference type="EMBL" id="JASJUT010000009">
    <property type="protein sequence ID" value="MDK2597134.1"/>
    <property type="molecule type" value="Genomic_DNA"/>
</dbReference>
<evidence type="ECO:0000259" key="7">
    <source>
        <dbReference type="PROSITE" id="PS50109"/>
    </source>
</evidence>
<evidence type="ECO:0000313" key="9">
    <source>
        <dbReference type="EMBL" id="MDK2597134.1"/>
    </source>
</evidence>
<feature type="domain" description="Response regulatory" evidence="8">
    <location>
        <begin position="431"/>
        <end position="546"/>
    </location>
</feature>
<dbReference type="Gene3D" id="1.10.287.130">
    <property type="match status" value="1"/>
</dbReference>
<dbReference type="Pfam" id="PF00072">
    <property type="entry name" value="Response_reg"/>
    <property type="match status" value="1"/>
</dbReference>
<reference evidence="9 10" key="1">
    <citation type="submission" date="2023-05" db="EMBL/GenBank/DDBJ databases">
        <title>Pseudoalteromonas ardens sp. nov., Pseudoalteromonas obscura sp. nov., and Pseudoalteromonas umbrosa sp. nov., isolated from the coral Montipora capitata.</title>
        <authorList>
            <person name="Thomas E.M."/>
            <person name="Smith E.M."/>
            <person name="Papke E."/>
            <person name="Shlafstein M.D."/>
            <person name="Oline D.K."/>
            <person name="Videau P."/>
            <person name="Saw J.H."/>
            <person name="Strangman W.K."/>
            <person name="Ushijima B."/>
        </authorList>
    </citation>
    <scope>NUCLEOTIDE SEQUENCE [LARGE SCALE GENOMIC DNA]</scope>
    <source>
        <strain evidence="9 10">P94</strain>
    </source>
</reference>
<accession>A0ABT7EQ09</accession>
<feature type="modified residue" description="4-aspartylphosphate" evidence="4">
    <location>
        <position position="480"/>
    </location>
</feature>
<dbReference type="EC" id="2.7.13.3" evidence="2"/>
<keyword evidence="6" id="KW-0472">Membrane</keyword>
<dbReference type="InterPro" id="IPR005467">
    <property type="entry name" value="His_kinase_dom"/>
</dbReference>
<dbReference type="Gene3D" id="3.30.565.10">
    <property type="entry name" value="Histidine kinase-like ATPase, C-terminal domain"/>
    <property type="match status" value="1"/>
</dbReference>
<dbReference type="CDD" id="cd00082">
    <property type="entry name" value="HisKA"/>
    <property type="match status" value="1"/>
</dbReference>
<keyword evidence="5" id="KW-0175">Coiled coil</keyword>
<dbReference type="SUPFAM" id="SSF55874">
    <property type="entry name" value="ATPase domain of HSP90 chaperone/DNA topoisomerase II/histidine kinase"/>
    <property type="match status" value="1"/>
</dbReference>
<keyword evidence="3 4" id="KW-0597">Phosphoprotein</keyword>
<evidence type="ECO:0000256" key="4">
    <source>
        <dbReference type="PROSITE-ProRule" id="PRU00169"/>
    </source>
</evidence>
<feature type="coiled-coil region" evidence="5">
    <location>
        <begin position="180"/>
        <end position="207"/>
    </location>
</feature>
<dbReference type="PROSITE" id="PS50110">
    <property type="entry name" value="RESPONSE_REGULATORY"/>
    <property type="match status" value="1"/>
</dbReference>
<dbReference type="Pfam" id="PF02518">
    <property type="entry name" value="HATPase_c"/>
    <property type="match status" value="1"/>
</dbReference>
<dbReference type="SMART" id="SM00448">
    <property type="entry name" value="REC"/>
    <property type="match status" value="1"/>
</dbReference>
<gene>
    <name evidence="9" type="ORF">QNM18_18950</name>
</gene>
<keyword evidence="6" id="KW-1133">Transmembrane helix</keyword>
<dbReference type="CDD" id="cd17546">
    <property type="entry name" value="REC_hyHK_CKI1_RcsC-like"/>
    <property type="match status" value="1"/>
</dbReference>
<dbReference type="PANTHER" id="PTHR45339">
    <property type="entry name" value="HYBRID SIGNAL TRANSDUCTION HISTIDINE KINASE J"/>
    <property type="match status" value="1"/>
</dbReference>
<sequence length="556" mass="62336">MQILLSQQAASTYVINTAGMQRMLSQKAALLLGAEYIREHPGTFDEQQMLRDALDKMAENQAFLLAKSGGRYAHLSSDLQQFYFQPPVALATRVEEYIDLVKTAHSLALVGNLKVEKLIQVQSRANELLIALDQAVTLHELVATNKVKKLQNVELFIWLFGLMILIIEARWIFYPMEKSIQKKITRLQTLRIEANRLKRSKSEFLARASHEMRTPLQAVMGYLALFKESAQPAHLEVVEHAAKQLNILLSAIDDYNVLSENKEIKLDNKTACLFDTLSHSLAIYKPLMQQKSLSFTTDLGAGLSQVVECDHNRLAWLVGQILDNAVKYTEYGEVRLEADCHQRCEEEAIFHCLITDTGPGINQTQAKIDEEENYQGMQLGLTRAQLIINMLGGEMSFTENIPTGTQVLLEIPVKVAKSAALTPFELSRENPALLVEDNLLNARVVVTLLEKLGLSVIHVVNGQEALSELQKQEFSLVLMDLNMPVMDGFTAIKMIRHNLGLELPILVLTANTTEQAINRVYELGANAHLFKPVDLKTLREKVELLITPSVVNDSLS</sequence>
<dbReference type="SMART" id="SM00387">
    <property type="entry name" value="HATPase_c"/>
    <property type="match status" value="1"/>
</dbReference>
<feature type="transmembrane region" description="Helical" evidence="6">
    <location>
        <begin position="155"/>
        <end position="173"/>
    </location>
</feature>
<protein>
    <recommendedName>
        <fullName evidence="2">histidine kinase</fullName>
        <ecNumber evidence="2">2.7.13.3</ecNumber>
    </recommendedName>
</protein>
<organism evidence="9 10">
    <name type="scientific">Pseudoalteromonas obscura</name>
    <dbReference type="NCBI Taxonomy" id="3048491"/>
    <lineage>
        <taxon>Bacteria</taxon>
        <taxon>Pseudomonadati</taxon>
        <taxon>Pseudomonadota</taxon>
        <taxon>Gammaproteobacteria</taxon>
        <taxon>Alteromonadales</taxon>
        <taxon>Pseudoalteromonadaceae</taxon>
        <taxon>Pseudoalteromonas</taxon>
    </lineage>
</organism>
<dbReference type="Gene3D" id="3.40.50.2300">
    <property type="match status" value="1"/>
</dbReference>
<keyword evidence="10" id="KW-1185">Reference proteome</keyword>